<protein>
    <submittedName>
        <fullName evidence="2">Transposase-like protein</fullName>
    </submittedName>
</protein>
<dbReference type="AlphaFoldDB" id="A0A841M1L6"/>
<dbReference type="EMBL" id="JACIIU010000034">
    <property type="protein sequence ID" value="MBB6262494.1"/>
    <property type="molecule type" value="Genomic_DNA"/>
</dbReference>
<dbReference type="Proteomes" id="UP000555393">
    <property type="component" value="Unassembled WGS sequence"/>
</dbReference>
<proteinExistence type="predicted"/>
<accession>A0A841M1L6</accession>
<keyword evidence="3" id="KW-1185">Reference proteome</keyword>
<sequence>MSDFKWRHFQGEIILWAVRWYCRYG</sequence>
<reference evidence="2 3" key="1">
    <citation type="submission" date="2020-08" db="EMBL/GenBank/DDBJ databases">
        <title>Genomic Encyclopedia of Type Strains, Phase IV (KMG-IV): sequencing the most valuable type-strain genomes for metagenomic binning, comparative biology and taxonomic classification.</title>
        <authorList>
            <person name="Goeker M."/>
        </authorList>
    </citation>
    <scope>NUCLEOTIDE SEQUENCE [LARGE SCALE GENOMIC DNA]</scope>
    <source>
        <strain evidence="2 3">DSM 22336</strain>
    </source>
</reference>
<gene>
    <name evidence="1" type="ORF">FHS77_003069</name>
    <name evidence="2" type="ORF">FHS77_003224</name>
</gene>
<feature type="non-terminal residue" evidence="2">
    <location>
        <position position="25"/>
    </location>
</feature>
<evidence type="ECO:0000313" key="1">
    <source>
        <dbReference type="EMBL" id="MBB6262494.1"/>
    </source>
</evidence>
<dbReference type="EMBL" id="JACIIU010000054">
    <property type="protein sequence ID" value="MBB6262642.1"/>
    <property type="molecule type" value="Genomic_DNA"/>
</dbReference>
<comment type="caution">
    <text evidence="2">The sequence shown here is derived from an EMBL/GenBank/DDBJ whole genome shotgun (WGS) entry which is preliminary data.</text>
</comment>
<evidence type="ECO:0000313" key="2">
    <source>
        <dbReference type="EMBL" id="MBB6262642.1"/>
    </source>
</evidence>
<evidence type="ECO:0000313" key="3">
    <source>
        <dbReference type="Proteomes" id="UP000555393"/>
    </source>
</evidence>
<organism evidence="2 3">
    <name type="scientific">Paenochrobactrum gallinarii</name>
    <dbReference type="NCBI Taxonomy" id="643673"/>
    <lineage>
        <taxon>Bacteria</taxon>
        <taxon>Pseudomonadati</taxon>
        <taxon>Pseudomonadota</taxon>
        <taxon>Alphaproteobacteria</taxon>
        <taxon>Hyphomicrobiales</taxon>
        <taxon>Brucellaceae</taxon>
        <taxon>Paenochrobactrum</taxon>
    </lineage>
</organism>
<name>A0A841M1L6_9HYPH</name>